<dbReference type="RefSeq" id="WP_209403412.1">
    <property type="nucleotide sequence ID" value="NZ_JAGIYQ010000003.1"/>
</dbReference>
<protein>
    <submittedName>
        <fullName evidence="1">DNA alkylation repair protein</fullName>
    </submittedName>
</protein>
<comment type="caution">
    <text evidence="1">The sequence shown here is derived from an EMBL/GenBank/DDBJ whole genome shotgun (WGS) entry which is preliminary data.</text>
</comment>
<dbReference type="CDD" id="cd07064">
    <property type="entry name" value="AlkD_like_1"/>
    <property type="match status" value="1"/>
</dbReference>
<gene>
    <name evidence="1" type="ORF">J5Y03_05580</name>
</gene>
<organism evidence="1 2">
    <name type="scientific">Gottfriedia endophytica</name>
    <dbReference type="NCBI Taxonomy" id="2820819"/>
    <lineage>
        <taxon>Bacteria</taxon>
        <taxon>Bacillati</taxon>
        <taxon>Bacillota</taxon>
        <taxon>Bacilli</taxon>
        <taxon>Bacillales</taxon>
        <taxon>Bacillaceae</taxon>
        <taxon>Gottfriedia</taxon>
    </lineage>
</organism>
<accession>A0A940NPP4</accession>
<dbReference type="EMBL" id="JAGIYQ010000003">
    <property type="protein sequence ID" value="MBP0724657.1"/>
    <property type="molecule type" value="Genomic_DNA"/>
</dbReference>
<dbReference type="SUPFAM" id="SSF48371">
    <property type="entry name" value="ARM repeat"/>
    <property type="match status" value="1"/>
</dbReference>
<reference evidence="1" key="1">
    <citation type="submission" date="2021-04" db="EMBL/GenBank/DDBJ databases">
        <title>Genome seq and assembly of Bacillus sp.</title>
        <authorList>
            <person name="Chhetri G."/>
        </authorList>
    </citation>
    <scope>NUCLEOTIDE SEQUENCE</scope>
    <source>
        <strain evidence="1">RG28</strain>
    </source>
</reference>
<dbReference type="Gene3D" id="1.25.10.90">
    <property type="match status" value="1"/>
</dbReference>
<dbReference type="InterPro" id="IPR016024">
    <property type="entry name" value="ARM-type_fold"/>
</dbReference>
<dbReference type="InterPro" id="IPR014825">
    <property type="entry name" value="DNA_alkylation"/>
</dbReference>
<dbReference type="Proteomes" id="UP000682134">
    <property type="component" value="Unassembled WGS sequence"/>
</dbReference>
<sequence length="222" mass="26596">MDQYTKELYDIFNLHQNETNRPSMESYLKNHFQFLGIKTPERRQLIKDFIQLHGLPNDLSIIKEIWDLKEREFQYVALDLLSKEYKKAEKERIEFYEQLITEKSWWDTVDTIAGSLISLHFLRFPDLIASYTDKWIHSENMWLQRAAILHQLKFKQHTNEEKLFSHIKIVSSSKEFFIQKAIGWALREYSKTSPLSVRNFVTNNEEILAPLSKREALKRLTI</sequence>
<dbReference type="PANTHER" id="PTHR34070">
    <property type="entry name" value="ARMADILLO-TYPE FOLD"/>
    <property type="match status" value="1"/>
</dbReference>
<name>A0A940NPP4_9BACI</name>
<proteinExistence type="predicted"/>
<dbReference type="Pfam" id="PF08713">
    <property type="entry name" value="DNA_alkylation"/>
    <property type="match status" value="1"/>
</dbReference>
<dbReference type="AlphaFoldDB" id="A0A940NPP4"/>
<evidence type="ECO:0000313" key="1">
    <source>
        <dbReference type="EMBL" id="MBP0724657.1"/>
    </source>
</evidence>
<dbReference type="PANTHER" id="PTHR34070:SF1">
    <property type="entry name" value="DNA ALKYLATION REPAIR PROTEIN"/>
    <property type="match status" value="1"/>
</dbReference>
<keyword evidence="2" id="KW-1185">Reference proteome</keyword>
<evidence type="ECO:0000313" key="2">
    <source>
        <dbReference type="Proteomes" id="UP000682134"/>
    </source>
</evidence>